<dbReference type="InterPro" id="IPR011990">
    <property type="entry name" value="TPR-like_helical_dom_sf"/>
</dbReference>
<name>A0A316TW76_9BACT</name>
<dbReference type="EMBL" id="QGGB01000001">
    <property type="protein sequence ID" value="PWN08208.1"/>
    <property type="molecule type" value="Genomic_DNA"/>
</dbReference>
<gene>
    <name evidence="1" type="ORF">DDZ15_00825</name>
</gene>
<dbReference type="Gene3D" id="1.25.40.10">
    <property type="entry name" value="Tetratricopeptide repeat domain"/>
    <property type="match status" value="1"/>
</dbReference>
<dbReference type="RefSeq" id="WP_109643888.1">
    <property type="nucleotide sequence ID" value="NZ_QGGB01000001.1"/>
</dbReference>
<dbReference type="Proteomes" id="UP000245533">
    <property type="component" value="Unassembled WGS sequence"/>
</dbReference>
<dbReference type="AlphaFoldDB" id="A0A316TW76"/>
<keyword evidence="2" id="KW-1185">Reference proteome</keyword>
<accession>A0A316TW76</accession>
<dbReference type="OrthoDB" id="1524733at2"/>
<comment type="caution">
    <text evidence="1">The sequence shown here is derived from an EMBL/GenBank/DDBJ whole genome shotgun (WGS) entry which is preliminary data.</text>
</comment>
<protein>
    <submittedName>
        <fullName evidence="1">Uncharacterized protein</fullName>
    </submittedName>
</protein>
<dbReference type="SUPFAM" id="SSF48452">
    <property type="entry name" value="TPR-like"/>
    <property type="match status" value="1"/>
</dbReference>
<dbReference type="Pfam" id="PF14559">
    <property type="entry name" value="TPR_19"/>
    <property type="match status" value="1"/>
</dbReference>
<evidence type="ECO:0000313" key="2">
    <source>
        <dbReference type="Proteomes" id="UP000245533"/>
    </source>
</evidence>
<sequence>MAENSDKIKQLAGYVKQNPGDSFSKFALALELMKQNSVSKARVLFESILAQDPDYLGVYYHLGKLYERIGLNGEAETLYKQGVDLAREQGNQRTEAELIDALELLTY</sequence>
<evidence type="ECO:0000313" key="1">
    <source>
        <dbReference type="EMBL" id="PWN08208.1"/>
    </source>
</evidence>
<organism evidence="1 2">
    <name type="scientific">Rhodohalobacter mucosus</name>
    <dbReference type="NCBI Taxonomy" id="2079485"/>
    <lineage>
        <taxon>Bacteria</taxon>
        <taxon>Pseudomonadati</taxon>
        <taxon>Balneolota</taxon>
        <taxon>Balneolia</taxon>
        <taxon>Balneolales</taxon>
        <taxon>Balneolaceae</taxon>
        <taxon>Rhodohalobacter</taxon>
    </lineage>
</organism>
<proteinExistence type="predicted"/>
<reference evidence="1 2" key="1">
    <citation type="submission" date="2018-05" db="EMBL/GenBank/DDBJ databases">
        <title>Rhodohalobacter halophilus gen. nov., sp. nov., a moderately halophilic member of the family Balneolaceae.</title>
        <authorList>
            <person name="Liu Z.-W."/>
        </authorList>
    </citation>
    <scope>NUCLEOTIDE SEQUENCE [LARGE SCALE GENOMIC DNA]</scope>
    <source>
        <strain evidence="1 2">8A47</strain>
    </source>
</reference>